<organism evidence="1 2">
    <name type="scientific">Candidatus Gottesmanbacteria bacterium RIFCSPLOWO2_01_FULL_49_10</name>
    <dbReference type="NCBI Taxonomy" id="1798396"/>
    <lineage>
        <taxon>Bacteria</taxon>
        <taxon>Candidatus Gottesmaniibacteriota</taxon>
    </lineage>
</organism>
<protein>
    <submittedName>
        <fullName evidence="1">Uncharacterized protein</fullName>
    </submittedName>
</protein>
<reference evidence="1 2" key="1">
    <citation type="journal article" date="2016" name="Nat. Commun.">
        <title>Thousands of microbial genomes shed light on interconnected biogeochemical processes in an aquifer system.</title>
        <authorList>
            <person name="Anantharaman K."/>
            <person name="Brown C.T."/>
            <person name="Hug L.A."/>
            <person name="Sharon I."/>
            <person name="Castelle C.J."/>
            <person name="Probst A.J."/>
            <person name="Thomas B.C."/>
            <person name="Singh A."/>
            <person name="Wilkins M.J."/>
            <person name="Karaoz U."/>
            <person name="Brodie E.L."/>
            <person name="Williams K.H."/>
            <person name="Hubbard S.S."/>
            <person name="Banfield J.F."/>
        </authorList>
    </citation>
    <scope>NUCLEOTIDE SEQUENCE [LARGE SCALE GENOMIC DNA]</scope>
</reference>
<dbReference type="EMBL" id="MFJZ01000040">
    <property type="protein sequence ID" value="OGG29686.1"/>
    <property type="molecule type" value="Genomic_DNA"/>
</dbReference>
<evidence type="ECO:0000313" key="2">
    <source>
        <dbReference type="Proteomes" id="UP000176409"/>
    </source>
</evidence>
<sequence>MPVPPDNEGRVDARPATLQADILITDKRGTRRGTIAAADWPDFHEKVAAMNHQIAAINTRAEHPYTLLVHTPQPIP</sequence>
<dbReference type="AlphaFoldDB" id="A0A1F6AYD4"/>
<dbReference type="Proteomes" id="UP000176409">
    <property type="component" value="Unassembled WGS sequence"/>
</dbReference>
<dbReference type="STRING" id="1798396.A2973_00310"/>
<comment type="caution">
    <text evidence="1">The sequence shown here is derived from an EMBL/GenBank/DDBJ whole genome shotgun (WGS) entry which is preliminary data.</text>
</comment>
<name>A0A1F6AYD4_9BACT</name>
<evidence type="ECO:0000313" key="1">
    <source>
        <dbReference type="EMBL" id="OGG29686.1"/>
    </source>
</evidence>
<proteinExistence type="predicted"/>
<gene>
    <name evidence="1" type="ORF">A2973_00310</name>
</gene>
<accession>A0A1F6AYD4</accession>